<gene>
    <name evidence="3" type="ORF">DCW74_05430</name>
</gene>
<evidence type="ECO:0000256" key="1">
    <source>
        <dbReference type="SAM" id="Coils"/>
    </source>
</evidence>
<evidence type="ECO:0000256" key="2">
    <source>
        <dbReference type="SAM" id="MobiDB-lite"/>
    </source>
</evidence>
<evidence type="ECO:0008006" key="5">
    <source>
        <dbReference type="Google" id="ProtNLM"/>
    </source>
</evidence>
<feature type="compositionally biased region" description="Polar residues" evidence="2">
    <location>
        <begin position="282"/>
        <end position="291"/>
    </location>
</feature>
<evidence type="ECO:0000313" key="4">
    <source>
        <dbReference type="Proteomes" id="UP000263517"/>
    </source>
</evidence>
<dbReference type="Gene3D" id="6.20.230.10">
    <property type="match status" value="1"/>
</dbReference>
<sequence>MIFSSDDILRKLGSDAIISQIAKLVIVEGKPGFDIDDYIYIYIDKYATVDEFEATWKIWVLDGGSDLTEVLLGAIASKLPNFRKEGSYYTTTDIASSRTVVKPEVLNQLEQLESERKNIKKDFKGLSKAIEGQLKKVRDGDPGRDGYDGKSAYDIAVEEGFNGTKGEWLESLVGEKGRQGDKGDDLIATEANLEDLQDVEMGLTLKKGQVLTYDGSGRWTNLYIPQITAYTGGGGSGGGGGGDVEEAPQDGGFYVRQNGEWVNLVVAMGIMDNRDFDAGNFTTGQSDSIDNTAYDGGNFSP</sequence>
<evidence type="ECO:0000313" key="3">
    <source>
        <dbReference type="EMBL" id="HAW75165.1"/>
    </source>
</evidence>
<dbReference type="SUPFAM" id="SSF58046">
    <property type="entry name" value="Fibritin"/>
    <property type="match status" value="1"/>
</dbReference>
<reference evidence="3 4" key="1">
    <citation type="journal article" date="2018" name="Nat. Biotechnol.">
        <title>A standardized bacterial taxonomy based on genome phylogeny substantially revises the tree of life.</title>
        <authorList>
            <person name="Parks D.H."/>
            <person name="Chuvochina M."/>
            <person name="Waite D.W."/>
            <person name="Rinke C."/>
            <person name="Skarshewski A."/>
            <person name="Chaumeil P.A."/>
            <person name="Hugenholtz P."/>
        </authorList>
    </citation>
    <scope>NUCLEOTIDE SEQUENCE [LARGE SCALE GENOMIC DNA]</scope>
    <source>
        <strain evidence="3">UBA11978</strain>
    </source>
</reference>
<feature type="coiled-coil region" evidence="1">
    <location>
        <begin position="102"/>
        <end position="129"/>
    </location>
</feature>
<dbReference type="AlphaFoldDB" id="A0A350P1J8"/>
<organism evidence="3 4">
    <name type="scientific">Alteromonas australica</name>
    <dbReference type="NCBI Taxonomy" id="589873"/>
    <lineage>
        <taxon>Bacteria</taxon>
        <taxon>Pseudomonadati</taxon>
        <taxon>Pseudomonadota</taxon>
        <taxon>Gammaproteobacteria</taxon>
        <taxon>Alteromonadales</taxon>
        <taxon>Alteromonadaceae</taxon>
        <taxon>Alteromonas/Salinimonas group</taxon>
        <taxon>Alteromonas</taxon>
    </lineage>
</organism>
<comment type="caution">
    <text evidence="3">The sequence shown here is derived from an EMBL/GenBank/DDBJ whole genome shotgun (WGS) entry which is preliminary data.</text>
</comment>
<protein>
    <recommendedName>
        <fullName evidence="5">Tail fiber protein</fullName>
    </recommendedName>
</protein>
<keyword evidence="1" id="KW-0175">Coiled coil</keyword>
<name>A0A350P1J8_9ALTE</name>
<proteinExistence type="predicted"/>
<feature type="region of interest" description="Disordered" evidence="2">
    <location>
        <begin position="282"/>
        <end position="301"/>
    </location>
</feature>
<dbReference type="Proteomes" id="UP000263517">
    <property type="component" value="Unassembled WGS sequence"/>
</dbReference>
<dbReference type="EMBL" id="DNAN01000186">
    <property type="protein sequence ID" value="HAW75165.1"/>
    <property type="molecule type" value="Genomic_DNA"/>
</dbReference>
<accession>A0A350P1J8</accession>